<proteinExistence type="predicted"/>
<evidence type="ECO:0000313" key="4">
    <source>
        <dbReference type="Proteomes" id="UP000000763"/>
    </source>
</evidence>
<evidence type="ECO:0000313" key="3">
    <source>
        <dbReference type="EMBL" id="BAD37462.1"/>
    </source>
</evidence>
<dbReference type="AlphaFoldDB" id="Q67WK7"/>
<dbReference type="EMBL" id="AP003513">
    <property type="protein sequence ID" value="BAD37311.1"/>
    <property type="molecule type" value="Genomic_DNA"/>
</dbReference>
<reference evidence="3" key="2">
    <citation type="submission" date="2001-05" db="EMBL/GenBank/DDBJ databases">
        <title>Oryza sativa nipponbare(GA3) genomic DNA, chromosome 6, PAC clone:P0425F05.</title>
        <authorList>
            <person name="Sasaki T."/>
            <person name="Matsumoto T."/>
            <person name="Yamamoto K."/>
        </authorList>
    </citation>
    <scope>NUCLEOTIDE SEQUENCE</scope>
</reference>
<sequence length="181" mass="20067">MSNLNRNTQALAGTEHKTLKETKKRKTKSRESIRILPGGGSKERKKALLCLILVLLLRGEWIWCRAATPASTYSEAMRRGGNGQGGGGGGRAGSEKGGETGDSYKDLFFFWTEARRTRGRKEDRLGEERREGEPSTPPICCCLDFTGICVEGEEGSSQAGQRRRVFFYSASISNWIYAAFF</sequence>
<feature type="region of interest" description="Disordered" evidence="1">
    <location>
        <begin position="75"/>
        <end position="101"/>
    </location>
</feature>
<feature type="compositionally biased region" description="Gly residues" evidence="1">
    <location>
        <begin position="80"/>
        <end position="92"/>
    </location>
</feature>
<dbReference type="Proteomes" id="UP000000763">
    <property type="component" value="Chromosome 6"/>
</dbReference>
<reference evidence="2" key="1">
    <citation type="submission" date="2001-04" db="EMBL/GenBank/DDBJ databases">
        <title>Oryza sativa nipponbare(GA3) genomic DNA, chromosome 6, PAC clone:P0690H04.</title>
        <authorList>
            <person name="Sasaki T."/>
            <person name="Matsumoto T."/>
            <person name="Yamamoto K."/>
        </authorList>
    </citation>
    <scope>NUCLEOTIDE SEQUENCE</scope>
</reference>
<dbReference type="EMBL" id="AP003569">
    <property type="protein sequence ID" value="BAD37462.1"/>
    <property type="molecule type" value="Genomic_DNA"/>
</dbReference>
<evidence type="ECO:0000256" key="1">
    <source>
        <dbReference type="SAM" id="MobiDB-lite"/>
    </source>
</evidence>
<accession>Q67WK7</accession>
<organism evidence="3 4">
    <name type="scientific">Oryza sativa subsp. japonica</name>
    <name type="common">Rice</name>
    <dbReference type="NCBI Taxonomy" id="39947"/>
    <lineage>
        <taxon>Eukaryota</taxon>
        <taxon>Viridiplantae</taxon>
        <taxon>Streptophyta</taxon>
        <taxon>Embryophyta</taxon>
        <taxon>Tracheophyta</taxon>
        <taxon>Spermatophyta</taxon>
        <taxon>Magnoliopsida</taxon>
        <taxon>Liliopsida</taxon>
        <taxon>Poales</taxon>
        <taxon>Poaceae</taxon>
        <taxon>BOP clade</taxon>
        <taxon>Oryzoideae</taxon>
        <taxon>Oryzeae</taxon>
        <taxon>Oryzinae</taxon>
        <taxon>Oryza</taxon>
        <taxon>Oryza sativa</taxon>
    </lineage>
</organism>
<reference evidence="4" key="3">
    <citation type="journal article" date="2005" name="Nature">
        <title>The map-based sequence of the rice genome.</title>
        <authorList>
            <consortium name="International rice genome sequencing project (IRGSP)"/>
            <person name="Matsumoto T."/>
            <person name="Wu J."/>
            <person name="Kanamori H."/>
            <person name="Katayose Y."/>
            <person name="Fujisawa M."/>
            <person name="Namiki N."/>
            <person name="Mizuno H."/>
            <person name="Yamamoto K."/>
            <person name="Antonio B.A."/>
            <person name="Baba T."/>
            <person name="Sakata K."/>
            <person name="Nagamura Y."/>
            <person name="Aoki H."/>
            <person name="Arikawa K."/>
            <person name="Arita K."/>
            <person name="Bito T."/>
            <person name="Chiden Y."/>
            <person name="Fujitsuka N."/>
            <person name="Fukunaka R."/>
            <person name="Hamada M."/>
            <person name="Harada C."/>
            <person name="Hayashi A."/>
            <person name="Hijishita S."/>
            <person name="Honda M."/>
            <person name="Hosokawa S."/>
            <person name="Ichikawa Y."/>
            <person name="Idonuma A."/>
            <person name="Iijima M."/>
            <person name="Ikeda M."/>
            <person name="Ikeno M."/>
            <person name="Ito K."/>
            <person name="Ito S."/>
            <person name="Ito T."/>
            <person name="Ito Y."/>
            <person name="Ito Y."/>
            <person name="Iwabuchi A."/>
            <person name="Kamiya K."/>
            <person name="Karasawa W."/>
            <person name="Kurita K."/>
            <person name="Katagiri S."/>
            <person name="Kikuta A."/>
            <person name="Kobayashi H."/>
            <person name="Kobayashi N."/>
            <person name="Machita K."/>
            <person name="Maehara T."/>
            <person name="Masukawa M."/>
            <person name="Mizubayashi T."/>
            <person name="Mukai Y."/>
            <person name="Nagasaki H."/>
            <person name="Nagata Y."/>
            <person name="Naito S."/>
            <person name="Nakashima M."/>
            <person name="Nakama Y."/>
            <person name="Nakamichi Y."/>
            <person name="Nakamura M."/>
            <person name="Meguro A."/>
            <person name="Negishi M."/>
            <person name="Ohta I."/>
            <person name="Ohta T."/>
            <person name="Okamoto M."/>
            <person name="Ono N."/>
            <person name="Saji S."/>
            <person name="Sakaguchi M."/>
            <person name="Sakai K."/>
            <person name="Shibata M."/>
            <person name="Shimokawa T."/>
            <person name="Song J."/>
            <person name="Takazaki Y."/>
            <person name="Terasawa K."/>
            <person name="Tsugane M."/>
            <person name="Tsuji K."/>
            <person name="Ueda S."/>
            <person name="Waki K."/>
            <person name="Yamagata H."/>
            <person name="Yamamoto M."/>
            <person name="Yamamoto S."/>
            <person name="Yamane H."/>
            <person name="Yoshiki S."/>
            <person name="Yoshihara R."/>
            <person name="Yukawa K."/>
            <person name="Zhong H."/>
            <person name="Yano M."/>
            <person name="Yuan Q."/>
            <person name="Ouyang S."/>
            <person name="Liu J."/>
            <person name="Jones K.M."/>
            <person name="Gansberger K."/>
            <person name="Moffat K."/>
            <person name="Hill J."/>
            <person name="Bera J."/>
            <person name="Fadrosh D."/>
            <person name="Jin S."/>
            <person name="Johri S."/>
            <person name="Kim M."/>
            <person name="Overton L."/>
            <person name="Reardon M."/>
            <person name="Tsitrin T."/>
            <person name="Vuong H."/>
            <person name="Weaver B."/>
            <person name="Ciecko A."/>
            <person name="Tallon L."/>
            <person name="Jackson J."/>
            <person name="Pai G."/>
            <person name="Aken S.V."/>
            <person name="Utterback T."/>
            <person name="Reidmuller S."/>
            <person name="Feldblyum T."/>
            <person name="Hsiao J."/>
            <person name="Zismann V."/>
            <person name="Iobst S."/>
            <person name="de Vazeille A.R."/>
            <person name="Buell C.R."/>
            <person name="Ying K."/>
            <person name="Li Y."/>
            <person name="Lu T."/>
            <person name="Huang Y."/>
            <person name="Zhao Q."/>
            <person name="Feng Q."/>
            <person name="Zhang L."/>
            <person name="Zhu J."/>
            <person name="Weng Q."/>
            <person name="Mu J."/>
            <person name="Lu Y."/>
            <person name="Fan D."/>
            <person name="Liu Y."/>
            <person name="Guan J."/>
            <person name="Zhang Y."/>
            <person name="Yu S."/>
            <person name="Liu X."/>
            <person name="Zhang Y."/>
            <person name="Hong G."/>
            <person name="Han B."/>
            <person name="Choisne N."/>
            <person name="Demange N."/>
            <person name="Orjeda G."/>
            <person name="Samain S."/>
            <person name="Cattolico L."/>
            <person name="Pelletier E."/>
            <person name="Couloux A."/>
            <person name="Segurens B."/>
            <person name="Wincker P."/>
            <person name="D'Hont A."/>
            <person name="Scarpelli C."/>
            <person name="Weissenbach J."/>
            <person name="Salanoubat M."/>
            <person name="Quetier F."/>
            <person name="Yu Y."/>
            <person name="Kim H.R."/>
            <person name="Rambo T."/>
            <person name="Currie J."/>
            <person name="Collura K."/>
            <person name="Luo M."/>
            <person name="Yang T."/>
            <person name="Ammiraju J.S.S."/>
            <person name="Engler F."/>
            <person name="Soderlund C."/>
            <person name="Wing R.A."/>
            <person name="Palmer L.E."/>
            <person name="de la Bastide M."/>
            <person name="Spiegel L."/>
            <person name="Nascimento L."/>
            <person name="Zutavern T."/>
            <person name="O'Shaughnessy A."/>
            <person name="Dike S."/>
            <person name="Dedhia N."/>
            <person name="Preston R."/>
            <person name="Balija V."/>
            <person name="McCombie W.R."/>
            <person name="Chow T."/>
            <person name="Chen H."/>
            <person name="Chung M."/>
            <person name="Chen C."/>
            <person name="Shaw J."/>
            <person name="Wu H."/>
            <person name="Hsiao K."/>
            <person name="Chao Y."/>
            <person name="Chu M."/>
            <person name="Cheng C."/>
            <person name="Hour A."/>
            <person name="Lee P."/>
            <person name="Lin S."/>
            <person name="Lin Y."/>
            <person name="Liou J."/>
            <person name="Liu S."/>
            <person name="Hsing Y."/>
            <person name="Raghuvanshi S."/>
            <person name="Mohanty A."/>
            <person name="Bharti A.K."/>
            <person name="Gaur A."/>
            <person name="Gupta V."/>
            <person name="Kumar D."/>
            <person name="Ravi V."/>
            <person name="Vij S."/>
            <person name="Kapur A."/>
            <person name="Khurana P."/>
            <person name="Khurana P."/>
            <person name="Khurana J.P."/>
            <person name="Tyagi A.K."/>
            <person name="Gaikwad K."/>
            <person name="Singh A."/>
            <person name="Dalal V."/>
            <person name="Srivastava S."/>
            <person name="Dixit A."/>
            <person name="Pal A.K."/>
            <person name="Ghazi I.A."/>
            <person name="Yadav M."/>
            <person name="Pandit A."/>
            <person name="Bhargava A."/>
            <person name="Sureshbabu K."/>
            <person name="Batra K."/>
            <person name="Sharma T.R."/>
            <person name="Mohapatra T."/>
            <person name="Singh N.K."/>
            <person name="Messing J."/>
            <person name="Nelson A.B."/>
            <person name="Fuks G."/>
            <person name="Kavchok S."/>
            <person name="Keizer G."/>
            <person name="Linton E."/>
            <person name="Llaca V."/>
            <person name="Song R."/>
            <person name="Tanyolac B."/>
            <person name="Young S."/>
            <person name="Ho-Il K."/>
            <person name="Hahn J.H."/>
            <person name="Sangsakoo G."/>
            <person name="Vanavichit A."/>
            <person name="de Mattos Luiz.A.T."/>
            <person name="Zimmer P.D."/>
            <person name="Malone G."/>
            <person name="Dellagostin O."/>
            <person name="de Oliveira A.C."/>
            <person name="Bevan M."/>
            <person name="Bancroft I."/>
            <person name="Minx P."/>
            <person name="Cordum H."/>
            <person name="Wilson R."/>
            <person name="Cheng Z."/>
            <person name="Jin W."/>
            <person name="Jiang J."/>
            <person name="Leong S.A."/>
            <person name="Iwama H."/>
            <person name="Gojobori T."/>
            <person name="Itoh T."/>
            <person name="Niimura Y."/>
            <person name="Fujii Y."/>
            <person name="Habara T."/>
            <person name="Sakai H."/>
            <person name="Sato Y."/>
            <person name="Wilson G."/>
            <person name="Kumar K."/>
            <person name="McCouch S."/>
            <person name="Juretic N."/>
            <person name="Hoen D."/>
            <person name="Wright S."/>
            <person name="Bruskiewich R."/>
            <person name="Bureau T."/>
            <person name="Miyao A."/>
            <person name="Hirochika H."/>
            <person name="Nishikawa T."/>
            <person name="Kadowaki K."/>
            <person name="Sugiura M."/>
            <person name="Burr B."/>
            <person name="Sasaki T."/>
        </authorList>
    </citation>
    <scope>NUCLEOTIDE SEQUENCE [LARGE SCALE GENOMIC DNA]</scope>
    <source>
        <strain evidence="4">cv. Nipponbare</strain>
    </source>
</reference>
<feature type="compositionally biased region" description="Polar residues" evidence="1">
    <location>
        <begin position="1"/>
        <end position="11"/>
    </location>
</feature>
<reference evidence="4" key="4">
    <citation type="journal article" date="2008" name="Nucleic Acids Res.">
        <title>The rice annotation project database (RAP-DB): 2008 update.</title>
        <authorList>
            <consortium name="The rice annotation project (RAP)"/>
        </authorList>
    </citation>
    <scope>GENOME REANNOTATION</scope>
    <source>
        <strain evidence="4">cv. Nipponbare</strain>
    </source>
</reference>
<evidence type="ECO:0000313" key="2">
    <source>
        <dbReference type="EMBL" id="BAD37311.1"/>
    </source>
</evidence>
<name>Q67WK7_ORYSJ</name>
<protein>
    <submittedName>
        <fullName evidence="3">Uncharacterized protein</fullName>
    </submittedName>
</protein>
<feature type="region of interest" description="Disordered" evidence="1">
    <location>
        <begin position="1"/>
        <end position="38"/>
    </location>
</feature>
<gene>
    <name evidence="3" type="ORF">P0425F05.12</name>
    <name evidence="2" type="ORF">P0690H04.36</name>
</gene>